<accession>A0ABM3LUB2</accession>
<organism evidence="1 2">
    <name type="scientific">Bicyclus anynana</name>
    <name type="common">Squinting bush brown butterfly</name>
    <dbReference type="NCBI Taxonomy" id="110368"/>
    <lineage>
        <taxon>Eukaryota</taxon>
        <taxon>Metazoa</taxon>
        <taxon>Ecdysozoa</taxon>
        <taxon>Arthropoda</taxon>
        <taxon>Hexapoda</taxon>
        <taxon>Insecta</taxon>
        <taxon>Pterygota</taxon>
        <taxon>Neoptera</taxon>
        <taxon>Endopterygota</taxon>
        <taxon>Lepidoptera</taxon>
        <taxon>Glossata</taxon>
        <taxon>Ditrysia</taxon>
        <taxon>Papilionoidea</taxon>
        <taxon>Nymphalidae</taxon>
        <taxon>Satyrinae</taxon>
        <taxon>Satyrini</taxon>
        <taxon>Mycalesina</taxon>
        <taxon>Bicyclus</taxon>
    </lineage>
</organism>
<name>A0ABM3LUB2_BICAN</name>
<keyword evidence="1" id="KW-1185">Reference proteome</keyword>
<dbReference type="SMART" id="SM00718">
    <property type="entry name" value="DM4_12"/>
    <property type="match status" value="1"/>
</dbReference>
<dbReference type="PANTHER" id="PTHR21398:SF22">
    <property type="entry name" value="IP12060P-RELATED"/>
    <property type="match status" value="1"/>
</dbReference>
<dbReference type="Pfam" id="PF07841">
    <property type="entry name" value="DM4_12"/>
    <property type="match status" value="1"/>
</dbReference>
<sequence>MSEHESLLYLLYNTVLNDNVESRKRQKRYLIFTPSTQWGVFATVSIPLPHPESLVSVAWFFEANYYNVANASYFDPLLGDIGDVASVRHGRSTPPSSTITRRSVYTSIEMMLEKHDYPGRRCLLRAICESATPLPHNGVLGDLLHVLLTPSTSLSEEDIEDIYYEAEYWGLEKNCEDYVYLCPENPIDQISIILE</sequence>
<dbReference type="GeneID" id="112044688"/>
<gene>
    <name evidence="2" type="primary">LOC112044688</name>
</gene>
<reference evidence="2" key="1">
    <citation type="submission" date="2025-08" db="UniProtKB">
        <authorList>
            <consortium name="RefSeq"/>
        </authorList>
    </citation>
    <scope>IDENTIFICATION</scope>
</reference>
<evidence type="ECO:0000313" key="2">
    <source>
        <dbReference type="RefSeq" id="XP_052742644.1"/>
    </source>
</evidence>
<dbReference type="Proteomes" id="UP001652582">
    <property type="component" value="Chromosome 17"/>
</dbReference>
<dbReference type="RefSeq" id="XP_052742644.1">
    <property type="nucleotide sequence ID" value="XM_052886684.1"/>
</dbReference>
<dbReference type="InterPro" id="IPR006631">
    <property type="entry name" value="DM4_12"/>
</dbReference>
<dbReference type="PANTHER" id="PTHR21398">
    <property type="entry name" value="AGAP007094-PA"/>
    <property type="match status" value="1"/>
</dbReference>
<proteinExistence type="predicted"/>
<protein>
    <submittedName>
        <fullName evidence="2">Uncharacterized protein LOC112044688</fullName>
    </submittedName>
</protein>
<evidence type="ECO:0000313" key="1">
    <source>
        <dbReference type="Proteomes" id="UP001652582"/>
    </source>
</evidence>